<keyword evidence="1" id="KW-0472">Membrane</keyword>
<dbReference type="Proteomes" id="UP000179807">
    <property type="component" value="Unassembled WGS sequence"/>
</dbReference>
<dbReference type="RefSeq" id="XP_068358679.1">
    <property type="nucleotide sequence ID" value="XM_068505100.1"/>
</dbReference>
<accession>A0A1J4K2C3</accession>
<keyword evidence="1" id="KW-0812">Transmembrane</keyword>
<feature type="transmembrane region" description="Helical" evidence="1">
    <location>
        <begin position="62"/>
        <end position="82"/>
    </location>
</feature>
<organism evidence="2 3">
    <name type="scientific">Tritrichomonas foetus</name>
    <dbReference type="NCBI Taxonomy" id="1144522"/>
    <lineage>
        <taxon>Eukaryota</taxon>
        <taxon>Metamonada</taxon>
        <taxon>Parabasalia</taxon>
        <taxon>Tritrichomonadida</taxon>
        <taxon>Tritrichomonadidae</taxon>
        <taxon>Tritrichomonas</taxon>
    </lineage>
</organism>
<reference evidence="2" key="1">
    <citation type="submission" date="2016-10" db="EMBL/GenBank/DDBJ databases">
        <authorList>
            <person name="Benchimol M."/>
            <person name="Almeida L.G."/>
            <person name="Vasconcelos A.T."/>
            <person name="Perreira-Neves A."/>
            <person name="Rosa I.A."/>
            <person name="Tasca T."/>
            <person name="Bogo M.R."/>
            <person name="de Souza W."/>
        </authorList>
    </citation>
    <scope>NUCLEOTIDE SEQUENCE [LARGE SCALE GENOMIC DNA]</scope>
    <source>
        <strain evidence="2">K</strain>
    </source>
</reference>
<gene>
    <name evidence="2" type="ORF">TRFO_26685</name>
</gene>
<evidence type="ECO:0000313" key="2">
    <source>
        <dbReference type="EMBL" id="OHT05543.1"/>
    </source>
</evidence>
<dbReference type="AlphaFoldDB" id="A0A1J4K2C3"/>
<dbReference type="VEuPathDB" id="TrichDB:TRFO_26685"/>
<evidence type="ECO:0000256" key="1">
    <source>
        <dbReference type="SAM" id="Phobius"/>
    </source>
</evidence>
<protein>
    <submittedName>
        <fullName evidence="2">Uncharacterized protein</fullName>
    </submittedName>
</protein>
<feature type="transmembrane region" description="Helical" evidence="1">
    <location>
        <begin position="248"/>
        <end position="265"/>
    </location>
</feature>
<keyword evidence="1" id="KW-1133">Transmembrane helix</keyword>
<feature type="transmembrane region" description="Helical" evidence="1">
    <location>
        <begin position="199"/>
        <end position="221"/>
    </location>
</feature>
<evidence type="ECO:0000313" key="3">
    <source>
        <dbReference type="Proteomes" id="UP000179807"/>
    </source>
</evidence>
<dbReference type="GeneID" id="94839804"/>
<comment type="caution">
    <text evidence="2">The sequence shown here is derived from an EMBL/GenBank/DDBJ whole genome shotgun (WGS) entry which is preliminary data.</text>
</comment>
<proteinExistence type="predicted"/>
<dbReference type="EMBL" id="MLAK01000754">
    <property type="protein sequence ID" value="OHT05543.1"/>
    <property type="molecule type" value="Genomic_DNA"/>
</dbReference>
<keyword evidence="3" id="KW-1185">Reference proteome</keyword>
<feature type="transmembrane region" description="Helical" evidence="1">
    <location>
        <begin position="16"/>
        <end position="41"/>
    </location>
</feature>
<feature type="transmembrane region" description="Helical" evidence="1">
    <location>
        <begin position="323"/>
        <end position="343"/>
    </location>
</feature>
<name>A0A1J4K2C3_9EUKA</name>
<sequence length="357" mass="40888">MAKKQKWYDKEIPGEIIFQILCFTVLFLYTVIVSNIPQFIIQIYKYPLKVDQPFSELIERNLPISTTIIAGTFVGVFGLYLLYAPIDFFTATFYGLILLFDISALSNITISSAAALQNLLIILSLLCNHHVVFYHLFTVKWFSAIFVMWISLVLACLMNLDCGGIFISVIIHQIFFIFTESTTLEKRQKKTFSNYLIKFLKLFSSICIPMVFSIAAGIYLYRNVAATPYKIDVTDFKELFNVIKSNESVSILIMTLISFVLPFVFKFRYEMLFPFAGLIIGAIITISLPIQTKGDTIPRKIHFAKLQLILATGLLTGGVQNEWYGRGFLAIYVILSFLVRIYYQKNEALNPRQPFPF</sequence>
<feature type="transmembrane region" description="Helical" evidence="1">
    <location>
        <begin position="149"/>
        <end position="178"/>
    </location>
</feature>
<feature type="transmembrane region" description="Helical" evidence="1">
    <location>
        <begin position="272"/>
        <end position="290"/>
    </location>
</feature>